<dbReference type="GO" id="GO:0046872">
    <property type="term" value="F:metal ion binding"/>
    <property type="evidence" value="ECO:0007669"/>
    <property type="project" value="UniProtKB-KW"/>
</dbReference>
<dbReference type="EMBL" id="CP000383">
    <property type="protein sequence ID" value="ABG57630.1"/>
    <property type="molecule type" value="Genomic_DNA"/>
</dbReference>
<gene>
    <name evidence="6" type="ordered locus">CHU_0340</name>
</gene>
<sequence length="242" mass="26861">MNKEAHTRIHKADSRGAADHGWLKARHTFSFAGYYDEDREQFGALRVLNDDIIGAGYGFGMHPHNNMEIITIPLEGALRHKDSMGHTSVIKAGDVQVMSAGKGLTHSEYNASETDSLNLLQIWLFPKSRNIEPRYGETTFDVTKMEGEWLNVVAPLGDKSDALQINQDAWFSLGKFQKGKTVSYSKKRAGNGLYVFVIEGEVTVGEEVLSRRDAIGITETDSIELTAADHAYVLIMDVPMDV</sequence>
<dbReference type="InterPro" id="IPR011051">
    <property type="entry name" value="RmlC_Cupin_sf"/>
</dbReference>
<evidence type="ECO:0000259" key="5">
    <source>
        <dbReference type="Pfam" id="PF17954"/>
    </source>
</evidence>
<evidence type="ECO:0008006" key="8">
    <source>
        <dbReference type="Google" id="ProtNLM"/>
    </source>
</evidence>
<feature type="binding site" evidence="2">
    <location>
        <position position="62"/>
    </location>
    <ligand>
        <name>Fe cation</name>
        <dbReference type="ChEBI" id="CHEBI:24875"/>
    </ligand>
</feature>
<feature type="domain" description="Quercetin 2,3-dioxygenase C-terminal cupin" evidence="5">
    <location>
        <begin position="158"/>
        <end position="238"/>
    </location>
</feature>
<dbReference type="InterPro" id="IPR014710">
    <property type="entry name" value="RmlC-like_jellyroll"/>
</dbReference>
<dbReference type="Pfam" id="PF17954">
    <property type="entry name" value="Pirin_C_2"/>
    <property type="match status" value="1"/>
</dbReference>
<dbReference type="InterPro" id="IPR012093">
    <property type="entry name" value="Pirin"/>
</dbReference>
<feature type="binding site" evidence="2">
    <location>
        <position position="64"/>
    </location>
    <ligand>
        <name>Fe cation</name>
        <dbReference type="ChEBI" id="CHEBI:24875"/>
    </ligand>
</feature>
<feature type="domain" description="Pirin N-terminal" evidence="4">
    <location>
        <begin position="16"/>
        <end position="124"/>
    </location>
</feature>
<dbReference type="CDD" id="cd02910">
    <property type="entry name" value="cupin_Yhhw_N"/>
    <property type="match status" value="1"/>
</dbReference>
<reference evidence="6 7" key="1">
    <citation type="journal article" date="2007" name="Appl. Environ. Microbiol.">
        <title>Genome sequence of the cellulolytic gliding bacterium Cytophaga hutchinsonii.</title>
        <authorList>
            <person name="Xie G."/>
            <person name="Bruce D.C."/>
            <person name="Challacombe J.F."/>
            <person name="Chertkov O."/>
            <person name="Detter J.C."/>
            <person name="Gilna P."/>
            <person name="Han C.S."/>
            <person name="Lucas S."/>
            <person name="Misra M."/>
            <person name="Myers G.L."/>
            <person name="Richardson P."/>
            <person name="Tapia R."/>
            <person name="Thayer N."/>
            <person name="Thompson L.S."/>
            <person name="Brettin T.S."/>
            <person name="Henrissat B."/>
            <person name="Wilson D.B."/>
            <person name="McBride M.J."/>
        </authorList>
    </citation>
    <scope>NUCLEOTIDE SEQUENCE [LARGE SCALE GENOMIC DNA]</scope>
    <source>
        <strain evidence="7">ATCC 33406 / DSM 1761 / CIP 103989 / NBRC 15051 / NCIMB 9469 / D465</strain>
    </source>
</reference>
<comment type="similarity">
    <text evidence="1 3">Belongs to the pirin family.</text>
</comment>
<feature type="binding site" evidence="2">
    <location>
        <position position="108"/>
    </location>
    <ligand>
        <name>Fe cation</name>
        <dbReference type="ChEBI" id="CHEBI:24875"/>
    </ligand>
</feature>
<dbReference type="InterPro" id="IPR003829">
    <property type="entry name" value="Pirin_N_dom"/>
</dbReference>
<comment type="cofactor">
    <cofactor evidence="2">
        <name>Fe cation</name>
        <dbReference type="ChEBI" id="CHEBI:24875"/>
    </cofactor>
    <text evidence="2">Binds 1 Fe cation per subunit.</text>
</comment>
<evidence type="ECO:0000313" key="6">
    <source>
        <dbReference type="EMBL" id="ABG57630.1"/>
    </source>
</evidence>
<dbReference type="SUPFAM" id="SSF51182">
    <property type="entry name" value="RmlC-like cupins"/>
    <property type="match status" value="1"/>
</dbReference>
<evidence type="ECO:0000259" key="4">
    <source>
        <dbReference type="Pfam" id="PF02678"/>
    </source>
</evidence>
<keyword evidence="7" id="KW-1185">Reference proteome</keyword>
<feature type="binding site" evidence="2">
    <location>
        <position position="106"/>
    </location>
    <ligand>
        <name>Fe cation</name>
        <dbReference type="ChEBI" id="CHEBI:24875"/>
    </ligand>
</feature>
<evidence type="ECO:0000256" key="2">
    <source>
        <dbReference type="PIRSR" id="PIRSR006232-1"/>
    </source>
</evidence>
<dbReference type="Gene3D" id="2.60.120.10">
    <property type="entry name" value="Jelly Rolls"/>
    <property type="match status" value="2"/>
</dbReference>
<dbReference type="Pfam" id="PF02678">
    <property type="entry name" value="Pirin"/>
    <property type="match status" value="1"/>
</dbReference>
<dbReference type="OrthoDB" id="321327at2"/>
<accession>A0A6N4SMY3</accession>
<keyword evidence="2" id="KW-0479">Metal-binding</keyword>
<organism evidence="6 7">
    <name type="scientific">Cytophaga hutchinsonii (strain ATCC 33406 / DSM 1761 / CIP 103989 / NBRC 15051 / NCIMB 9469 / D465)</name>
    <dbReference type="NCBI Taxonomy" id="269798"/>
    <lineage>
        <taxon>Bacteria</taxon>
        <taxon>Pseudomonadati</taxon>
        <taxon>Bacteroidota</taxon>
        <taxon>Cytophagia</taxon>
        <taxon>Cytophagales</taxon>
        <taxon>Cytophagaceae</taxon>
        <taxon>Cytophaga</taxon>
    </lineage>
</organism>
<dbReference type="InterPro" id="IPR041602">
    <property type="entry name" value="Quercetinase_C"/>
</dbReference>
<evidence type="ECO:0000256" key="3">
    <source>
        <dbReference type="RuleBase" id="RU003457"/>
    </source>
</evidence>
<evidence type="ECO:0000313" key="7">
    <source>
        <dbReference type="Proteomes" id="UP000001822"/>
    </source>
</evidence>
<dbReference type="PIRSF" id="PIRSF006232">
    <property type="entry name" value="Pirin"/>
    <property type="match status" value="1"/>
</dbReference>
<protein>
    <recommendedName>
        <fullName evidence="8">Pirin-related protein</fullName>
    </recommendedName>
</protein>
<dbReference type="PANTHER" id="PTHR43212:SF3">
    <property type="entry name" value="QUERCETIN 2,3-DIOXYGENASE"/>
    <property type="match status" value="1"/>
</dbReference>
<proteinExistence type="inferred from homology"/>
<dbReference type="RefSeq" id="WP_011583746.1">
    <property type="nucleotide sequence ID" value="NC_008255.1"/>
</dbReference>
<dbReference type="AlphaFoldDB" id="A0A6N4SMY3"/>
<dbReference type="PANTHER" id="PTHR43212">
    <property type="entry name" value="QUERCETIN 2,3-DIOXYGENASE"/>
    <property type="match status" value="1"/>
</dbReference>
<keyword evidence="2" id="KW-0408">Iron</keyword>
<dbReference type="KEGG" id="chu:CHU_0340"/>
<dbReference type="Proteomes" id="UP000001822">
    <property type="component" value="Chromosome"/>
</dbReference>
<evidence type="ECO:0000256" key="1">
    <source>
        <dbReference type="ARBA" id="ARBA00008416"/>
    </source>
</evidence>
<name>A0A6N4SMY3_CYTH3</name>